<gene>
    <name evidence="2" type="ORF">SAMN06265348_10654</name>
</gene>
<keyword evidence="1" id="KW-0812">Transmembrane</keyword>
<sequence>MIMVMGLFSRPLGKKTGTGGFSEKVSKSLETLFRRIARWLNGKTDSYSPAQWFMLLISFFLLTGSYCIYLIVSSIW</sequence>
<proteinExistence type="predicted"/>
<dbReference type="AlphaFoldDB" id="A0A521DPA4"/>
<keyword evidence="1" id="KW-1133">Transmembrane helix</keyword>
<dbReference type="Proteomes" id="UP000320300">
    <property type="component" value="Unassembled WGS sequence"/>
</dbReference>
<keyword evidence="3" id="KW-1185">Reference proteome</keyword>
<reference evidence="2 3" key="1">
    <citation type="submission" date="2017-05" db="EMBL/GenBank/DDBJ databases">
        <authorList>
            <person name="Varghese N."/>
            <person name="Submissions S."/>
        </authorList>
    </citation>
    <scope>NUCLEOTIDE SEQUENCE [LARGE SCALE GENOMIC DNA]</scope>
    <source>
        <strain evidence="2 3">DSM 19036</strain>
    </source>
</reference>
<keyword evidence="1" id="KW-0472">Membrane</keyword>
<organism evidence="2 3">
    <name type="scientific">Pedobacter westerhofensis</name>
    <dbReference type="NCBI Taxonomy" id="425512"/>
    <lineage>
        <taxon>Bacteria</taxon>
        <taxon>Pseudomonadati</taxon>
        <taxon>Bacteroidota</taxon>
        <taxon>Sphingobacteriia</taxon>
        <taxon>Sphingobacteriales</taxon>
        <taxon>Sphingobacteriaceae</taxon>
        <taxon>Pedobacter</taxon>
    </lineage>
</organism>
<dbReference type="EMBL" id="FXTN01000006">
    <property type="protein sequence ID" value="SMO73405.1"/>
    <property type="molecule type" value="Genomic_DNA"/>
</dbReference>
<evidence type="ECO:0000313" key="3">
    <source>
        <dbReference type="Proteomes" id="UP000320300"/>
    </source>
</evidence>
<accession>A0A521DPA4</accession>
<feature type="transmembrane region" description="Helical" evidence="1">
    <location>
        <begin position="52"/>
        <end position="72"/>
    </location>
</feature>
<evidence type="ECO:0000256" key="1">
    <source>
        <dbReference type="SAM" id="Phobius"/>
    </source>
</evidence>
<name>A0A521DPA4_9SPHI</name>
<protein>
    <submittedName>
        <fullName evidence="2">Uncharacterized protein</fullName>
    </submittedName>
</protein>
<evidence type="ECO:0000313" key="2">
    <source>
        <dbReference type="EMBL" id="SMO73405.1"/>
    </source>
</evidence>